<feature type="non-terminal residue" evidence="2">
    <location>
        <position position="1"/>
    </location>
</feature>
<sequence>PTLPQRETKKTAHDSTPRRGESCRGVQVHQLRTHAYAWASPRNPRICVAFWMPLEAWAWGESCLGVQAHQLRTQPPTPRRGYAWVPG</sequence>
<proteinExistence type="predicted"/>
<feature type="compositionally biased region" description="Basic and acidic residues" evidence="1">
    <location>
        <begin position="1"/>
        <end position="22"/>
    </location>
</feature>
<organism evidence="2 3">
    <name type="scientific">Stylosanthes scabra</name>
    <dbReference type="NCBI Taxonomy" id="79078"/>
    <lineage>
        <taxon>Eukaryota</taxon>
        <taxon>Viridiplantae</taxon>
        <taxon>Streptophyta</taxon>
        <taxon>Embryophyta</taxon>
        <taxon>Tracheophyta</taxon>
        <taxon>Spermatophyta</taxon>
        <taxon>Magnoliopsida</taxon>
        <taxon>eudicotyledons</taxon>
        <taxon>Gunneridae</taxon>
        <taxon>Pentapetalae</taxon>
        <taxon>rosids</taxon>
        <taxon>fabids</taxon>
        <taxon>Fabales</taxon>
        <taxon>Fabaceae</taxon>
        <taxon>Papilionoideae</taxon>
        <taxon>50 kb inversion clade</taxon>
        <taxon>dalbergioids sensu lato</taxon>
        <taxon>Dalbergieae</taxon>
        <taxon>Pterocarpus clade</taxon>
        <taxon>Stylosanthes</taxon>
    </lineage>
</organism>
<evidence type="ECO:0000313" key="3">
    <source>
        <dbReference type="Proteomes" id="UP001341840"/>
    </source>
</evidence>
<evidence type="ECO:0000256" key="1">
    <source>
        <dbReference type="SAM" id="MobiDB-lite"/>
    </source>
</evidence>
<accession>A0ABU6TZ83</accession>
<protein>
    <submittedName>
        <fullName evidence="2">Uncharacterized protein</fullName>
    </submittedName>
</protein>
<reference evidence="2 3" key="1">
    <citation type="journal article" date="2023" name="Plants (Basel)">
        <title>Bridging the Gap: Combining Genomics and Transcriptomics Approaches to Understand Stylosanthes scabra, an Orphan Legume from the Brazilian Caatinga.</title>
        <authorList>
            <person name="Ferreira-Neto J.R.C."/>
            <person name="da Silva M.D."/>
            <person name="Binneck E."/>
            <person name="de Melo N.F."/>
            <person name="da Silva R.H."/>
            <person name="de Melo A.L.T.M."/>
            <person name="Pandolfi V."/>
            <person name="Bustamante F.O."/>
            <person name="Brasileiro-Vidal A.C."/>
            <person name="Benko-Iseppon A.M."/>
        </authorList>
    </citation>
    <scope>NUCLEOTIDE SEQUENCE [LARGE SCALE GENOMIC DNA]</scope>
    <source>
        <tissue evidence="2">Leaves</tissue>
    </source>
</reference>
<feature type="region of interest" description="Disordered" evidence="1">
    <location>
        <begin position="1"/>
        <end position="25"/>
    </location>
</feature>
<dbReference type="EMBL" id="JASCZI010096278">
    <property type="protein sequence ID" value="MED6154164.1"/>
    <property type="molecule type" value="Genomic_DNA"/>
</dbReference>
<gene>
    <name evidence="2" type="ORF">PIB30_109503</name>
</gene>
<dbReference type="Proteomes" id="UP001341840">
    <property type="component" value="Unassembled WGS sequence"/>
</dbReference>
<comment type="caution">
    <text evidence="2">The sequence shown here is derived from an EMBL/GenBank/DDBJ whole genome shotgun (WGS) entry which is preliminary data.</text>
</comment>
<evidence type="ECO:0000313" key="2">
    <source>
        <dbReference type="EMBL" id="MED6154164.1"/>
    </source>
</evidence>
<keyword evidence="3" id="KW-1185">Reference proteome</keyword>
<name>A0ABU6TZ83_9FABA</name>